<keyword evidence="1" id="KW-0812">Transmembrane</keyword>
<dbReference type="InterPro" id="IPR018723">
    <property type="entry name" value="DUF2254_membrane"/>
</dbReference>
<gene>
    <name evidence="2" type="ORF">IGS68_27385</name>
</gene>
<dbReference type="RefSeq" id="WP_201076115.1">
    <property type="nucleotide sequence ID" value="NZ_CP067420.1"/>
</dbReference>
<feature type="transmembrane region" description="Helical" evidence="1">
    <location>
        <begin position="145"/>
        <end position="165"/>
    </location>
</feature>
<evidence type="ECO:0000313" key="2">
    <source>
        <dbReference type="EMBL" id="QQP89643.1"/>
    </source>
</evidence>
<keyword evidence="3" id="KW-1185">Reference proteome</keyword>
<organism evidence="2 3">
    <name type="scientific">Skermanella cutis</name>
    <dbReference type="NCBI Taxonomy" id="2775420"/>
    <lineage>
        <taxon>Bacteria</taxon>
        <taxon>Pseudomonadati</taxon>
        <taxon>Pseudomonadota</taxon>
        <taxon>Alphaproteobacteria</taxon>
        <taxon>Rhodospirillales</taxon>
        <taxon>Azospirillaceae</taxon>
        <taxon>Skermanella</taxon>
    </lineage>
</organism>
<evidence type="ECO:0000256" key="1">
    <source>
        <dbReference type="SAM" id="Phobius"/>
    </source>
</evidence>
<dbReference type="Pfam" id="PF10011">
    <property type="entry name" value="DUF2254"/>
    <property type="match status" value="1"/>
</dbReference>
<dbReference type="EMBL" id="CP067420">
    <property type="protein sequence ID" value="QQP89643.1"/>
    <property type="molecule type" value="Genomic_DNA"/>
</dbReference>
<protein>
    <submittedName>
        <fullName evidence="2">DUF2254 domain-containing protein</fullName>
    </submittedName>
</protein>
<accession>A0ABX7B8K1</accession>
<dbReference type="Proteomes" id="UP000595197">
    <property type="component" value="Chromosome"/>
</dbReference>
<reference evidence="2" key="1">
    <citation type="submission" date="2021-02" db="EMBL/GenBank/DDBJ databases">
        <title>Skermanella TT6 skin isolate.</title>
        <authorList>
            <person name="Lee K."/>
            <person name="Ganzorig M."/>
        </authorList>
    </citation>
    <scope>NUCLEOTIDE SEQUENCE</scope>
    <source>
        <strain evidence="2">TT6</strain>
    </source>
</reference>
<feature type="transmembrane region" description="Helical" evidence="1">
    <location>
        <begin position="21"/>
        <end position="48"/>
    </location>
</feature>
<keyword evidence="1" id="KW-0472">Membrane</keyword>
<evidence type="ECO:0000313" key="3">
    <source>
        <dbReference type="Proteomes" id="UP000595197"/>
    </source>
</evidence>
<feature type="transmembrane region" description="Helical" evidence="1">
    <location>
        <begin position="68"/>
        <end position="93"/>
    </location>
</feature>
<name>A0ABX7B8K1_9PROT</name>
<feature type="transmembrane region" description="Helical" evidence="1">
    <location>
        <begin position="114"/>
        <end position="133"/>
    </location>
</feature>
<sequence length="444" mass="48158">MEIRDATYDRLLDIWGRLRTNLWFVPVLMTVGALVLAVFALGVDANLMGSRERVWWLYSGKAENASDLLSTLLSSIITMATLAISITMVVLTLAASQLGPRLIRNFIGDSRTQAALGFFVMTIVYLLLVYRRVDDHLDAEKVPNVAITVGSALSLACIFLLLFYVHHLASSIVSDTVINRVGDELDEVVRRLLPEPGALPRQDLRTGGDDPDAGGADLSLPRGGYVQTIDHGALVALAREHDVVLTLRFRAGWHLLAGGRHASFAPRDRSGDGIARGLAAAVVVGADRTPTQDIEFSIRQLVEVALRALSPGINDPYTAVAVIDRLAASLALAMGRDMEPALHRDEDGKVRLIAHPATFTGLVDRSFNEIRQAAAGQAAILIHLLDTIARLAFHVRTPEHRDALARHAAMIASSGQRNLEEEQDRAEIADRHEAALAGLIATDV</sequence>
<proteinExistence type="predicted"/>
<keyword evidence="1" id="KW-1133">Transmembrane helix</keyword>